<dbReference type="OrthoDB" id="10608at2157"/>
<dbReference type="EMBL" id="REFZ01000001">
    <property type="protein sequence ID" value="RQH03180.1"/>
    <property type="molecule type" value="Genomic_DNA"/>
</dbReference>
<feature type="compositionally biased region" description="Low complexity" evidence="1">
    <location>
        <begin position="75"/>
        <end position="91"/>
    </location>
</feature>
<evidence type="ECO:0000256" key="1">
    <source>
        <dbReference type="SAM" id="MobiDB-lite"/>
    </source>
</evidence>
<dbReference type="InterPro" id="IPR018253">
    <property type="entry name" value="DnaJ_domain_CS"/>
</dbReference>
<dbReference type="Gene3D" id="1.10.287.110">
    <property type="entry name" value="DnaJ domain"/>
    <property type="match status" value="1"/>
</dbReference>
<accession>A0A3N6PNA1</accession>
<name>A0A3N6PNA1_NATCH</name>
<organism evidence="4 5">
    <name type="scientific">Natrarchaeobius chitinivorans</name>
    <dbReference type="NCBI Taxonomy" id="1679083"/>
    <lineage>
        <taxon>Archaea</taxon>
        <taxon>Methanobacteriati</taxon>
        <taxon>Methanobacteriota</taxon>
        <taxon>Stenosarchaea group</taxon>
        <taxon>Halobacteria</taxon>
        <taxon>Halobacteriales</taxon>
        <taxon>Natrialbaceae</taxon>
        <taxon>Natrarchaeobius</taxon>
    </lineage>
</organism>
<dbReference type="PANTHER" id="PTHR44240">
    <property type="entry name" value="DNAJ DOMAIN (PROKARYOTIC HEAT SHOCK PROTEIN)-RELATED"/>
    <property type="match status" value="1"/>
</dbReference>
<keyword evidence="2" id="KW-0812">Transmembrane</keyword>
<reference evidence="4 5" key="1">
    <citation type="submission" date="2018-10" db="EMBL/GenBank/DDBJ databases">
        <title>Natrarchaeobius chitinivorans gen. nov., sp. nov., and Natrarchaeobius haloalkaliphilus sp. nov., alkaliphilic, chitin-utilizing haloarchaea from hypersaline alkaline lakes.</title>
        <authorList>
            <person name="Sorokin D.Y."/>
            <person name="Elcheninov A.G."/>
            <person name="Kostrikina N.A."/>
            <person name="Bale N.J."/>
            <person name="Sinninghe Damste J.S."/>
            <person name="Khijniak T.V."/>
            <person name="Kublanov I.V."/>
            <person name="Toshchakov S.V."/>
        </authorList>
    </citation>
    <scope>NUCLEOTIDE SEQUENCE [LARGE SCALE GENOMIC DNA]</scope>
    <source>
        <strain evidence="4 5">AArcht7</strain>
    </source>
</reference>
<evidence type="ECO:0000259" key="3">
    <source>
        <dbReference type="PROSITE" id="PS50076"/>
    </source>
</evidence>
<dbReference type="PRINTS" id="PR00625">
    <property type="entry name" value="JDOMAIN"/>
</dbReference>
<dbReference type="SMART" id="SM00271">
    <property type="entry name" value="DnaJ"/>
    <property type="match status" value="1"/>
</dbReference>
<comment type="caution">
    <text evidence="4">The sequence shown here is derived from an EMBL/GenBank/DDBJ whole genome shotgun (WGS) entry which is preliminary data.</text>
</comment>
<evidence type="ECO:0000256" key="2">
    <source>
        <dbReference type="SAM" id="Phobius"/>
    </source>
</evidence>
<dbReference type="PROSITE" id="PS50076">
    <property type="entry name" value="DNAJ_2"/>
    <property type="match status" value="1"/>
</dbReference>
<sequence>MNYYEILGVTEDASQDEIETAYRTKVKQTHPDQSDHPNAAQLFMRVKEAYDVLSDPKQRARYDEAGVDGGQSDATRPSTTRSRTQTTQSPTDADADGVGWRAHTRGTERAGSMWDGVYRRSEKPPRVSEIDRSRLTVVGGHGLIAIVGGLLGLELAFTVLSWAPGVQVGILSTTGIGSLGLVVLGVVLVAVVIGVEQLLETHRRILPTD</sequence>
<dbReference type="PANTHER" id="PTHR44240:SF10">
    <property type="entry name" value="J DOMAIN-CONTAINING PROTEIN"/>
    <property type="match status" value="1"/>
</dbReference>
<dbReference type="InterPro" id="IPR001623">
    <property type="entry name" value="DnaJ_domain"/>
</dbReference>
<evidence type="ECO:0000313" key="5">
    <source>
        <dbReference type="Proteomes" id="UP000281431"/>
    </source>
</evidence>
<feature type="transmembrane region" description="Helical" evidence="2">
    <location>
        <begin position="142"/>
        <end position="163"/>
    </location>
</feature>
<proteinExistence type="predicted"/>
<evidence type="ECO:0000313" key="4">
    <source>
        <dbReference type="EMBL" id="RQH03180.1"/>
    </source>
</evidence>
<protein>
    <recommendedName>
        <fullName evidence="3">J domain-containing protein</fullName>
    </recommendedName>
</protein>
<dbReference type="Pfam" id="PF00226">
    <property type="entry name" value="DnaJ"/>
    <property type="match status" value="1"/>
</dbReference>
<feature type="domain" description="J" evidence="3">
    <location>
        <begin position="2"/>
        <end position="66"/>
    </location>
</feature>
<dbReference type="InterPro" id="IPR052276">
    <property type="entry name" value="Diphthamide-biosynth_chaperone"/>
</dbReference>
<dbReference type="AlphaFoldDB" id="A0A3N6PNA1"/>
<keyword evidence="2" id="KW-0472">Membrane</keyword>
<dbReference type="InterPro" id="IPR036869">
    <property type="entry name" value="J_dom_sf"/>
</dbReference>
<dbReference type="Proteomes" id="UP000281431">
    <property type="component" value="Unassembled WGS sequence"/>
</dbReference>
<feature type="region of interest" description="Disordered" evidence="1">
    <location>
        <begin position="59"/>
        <end position="99"/>
    </location>
</feature>
<dbReference type="PROSITE" id="PS00636">
    <property type="entry name" value="DNAJ_1"/>
    <property type="match status" value="1"/>
</dbReference>
<dbReference type="CDD" id="cd06257">
    <property type="entry name" value="DnaJ"/>
    <property type="match status" value="1"/>
</dbReference>
<gene>
    <name evidence="4" type="ORF">EA472_00895</name>
</gene>
<feature type="transmembrane region" description="Helical" evidence="2">
    <location>
        <begin position="175"/>
        <end position="195"/>
    </location>
</feature>
<keyword evidence="2" id="KW-1133">Transmembrane helix</keyword>
<dbReference type="SUPFAM" id="SSF46565">
    <property type="entry name" value="Chaperone J-domain"/>
    <property type="match status" value="1"/>
</dbReference>
<keyword evidence="5" id="KW-1185">Reference proteome</keyword>